<dbReference type="Proteomes" id="UP000485484">
    <property type="component" value="Unassembled WGS sequence"/>
</dbReference>
<evidence type="ECO:0000256" key="2">
    <source>
        <dbReference type="SAM" id="Phobius"/>
    </source>
</evidence>
<evidence type="ECO:0000259" key="3">
    <source>
        <dbReference type="Pfam" id="PF02470"/>
    </source>
</evidence>
<protein>
    <submittedName>
        <fullName evidence="4">Mce related protein</fullName>
    </submittedName>
</protein>
<accession>A0A1V5MHU2</accession>
<comment type="caution">
    <text evidence="4">The sequence shown here is derived from an EMBL/GenBank/DDBJ whole genome shotgun (WGS) entry which is preliminary data.</text>
</comment>
<dbReference type="AlphaFoldDB" id="A0A1V5MHU2"/>
<dbReference type="PANTHER" id="PTHR33371">
    <property type="entry name" value="INTERMEMBRANE PHOSPHOLIPID TRANSPORT SYSTEM BINDING PROTEIN MLAD-RELATED"/>
    <property type="match status" value="1"/>
</dbReference>
<keyword evidence="2" id="KW-0812">Transmembrane</keyword>
<dbReference type="InterPro" id="IPR003399">
    <property type="entry name" value="Mce/MlaD"/>
</dbReference>
<feature type="transmembrane region" description="Helical" evidence="2">
    <location>
        <begin position="6"/>
        <end position="27"/>
    </location>
</feature>
<reference evidence="4" key="1">
    <citation type="submission" date="2017-02" db="EMBL/GenBank/DDBJ databases">
        <title>Delving into the versatile metabolic prowess of the omnipresent phylum Bacteroidetes.</title>
        <authorList>
            <person name="Nobu M.K."/>
            <person name="Mei R."/>
            <person name="Narihiro T."/>
            <person name="Kuroda K."/>
            <person name="Liu W.-T."/>
        </authorList>
    </citation>
    <scope>NUCLEOTIDE SEQUENCE</scope>
    <source>
        <strain evidence="4">ADurb.Bin417</strain>
    </source>
</reference>
<keyword evidence="2" id="KW-1133">Transmembrane helix</keyword>
<dbReference type="Pfam" id="PF02470">
    <property type="entry name" value="MlaD"/>
    <property type="match status" value="1"/>
</dbReference>
<dbReference type="InterPro" id="IPR052336">
    <property type="entry name" value="MlaD_Phospholipid_Transporter"/>
</dbReference>
<gene>
    <name evidence="4" type="ORF">BWY73_00624</name>
</gene>
<evidence type="ECO:0000313" key="4">
    <source>
        <dbReference type="EMBL" id="OPZ92817.1"/>
    </source>
</evidence>
<name>A0A1V5MHU2_UNCT6</name>
<keyword evidence="1" id="KW-0175">Coiled coil</keyword>
<feature type="coiled-coil region" evidence="1">
    <location>
        <begin position="269"/>
        <end position="296"/>
    </location>
</feature>
<sequence length="347" mass="38341">MKKITLELRVGLFVIISISLILVYAVIKGEINLRRGGYELTAVFQYVAGVDRGAPVRVSGVRVGEVKKVSIDYEKAPLVLLTLYLDRSVKLGHHSKFLIRSYGLIGEKYLEIMPTPITDTPLIQPKSYIYGEEPMPMDRLLTLGEELGRNVRDLAKSLDRVINDPKFKQDIVNTVDSIKNVAEQTTQTMESINSAALKLEEASAQASELMASTQGLVNQSRPFLVQTLLNFQLASAGLAQSTKEMVSLLEKTQSDESSVGKLISSPELYLKLDNSVQKLNRSLEEFQAAATQFKAASENLDALASDVQSGRGSVGKFLKSDELYNEVTGFVSEIRAKPWRLLRPGSK</sequence>
<feature type="domain" description="Mce/MlaD" evidence="3">
    <location>
        <begin position="37"/>
        <end position="114"/>
    </location>
</feature>
<dbReference type="PANTHER" id="PTHR33371:SF4">
    <property type="entry name" value="INTERMEMBRANE PHOSPHOLIPID TRANSPORT SYSTEM BINDING PROTEIN MLAD"/>
    <property type="match status" value="1"/>
</dbReference>
<proteinExistence type="predicted"/>
<organism evidence="4">
    <name type="scientific">candidate division TA06 bacterium ADurb.Bin417</name>
    <dbReference type="NCBI Taxonomy" id="1852828"/>
    <lineage>
        <taxon>Bacteria</taxon>
        <taxon>Bacteria division TA06</taxon>
    </lineage>
</organism>
<keyword evidence="2" id="KW-0472">Membrane</keyword>
<dbReference type="EMBL" id="MWAK01000066">
    <property type="protein sequence ID" value="OPZ92817.1"/>
    <property type="molecule type" value="Genomic_DNA"/>
</dbReference>
<evidence type="ECO:0000256" key="1">
    <source>
        <dbReference type="SAM" id="Coils"/>
    </source>
</evidence>